<dbReference type="KEGG" id="liu:OU989_12025"/>
<dbReference type="Pfam" id="PF26325">
    <property type="entry name" value="YhjD"/>
    <property type="match status" value="1"/>
</dbReference>
<dbReference type="EMBL" id="CP113527">
    <property type="protein sequence ID" value="WDV05045.1"/>
    <property type="molecule type" value="Genomic_DNA"/>
</dbReference>
<accession>A0AAJ5RL44</accession>
<gene>
    <name evidence="1" type="ORF">OU989_12025</name>
</gene>
<name>A0AAJ5RL44_9BACI</name>
<reference evidence="1" key="1">
    <citation type="submission" date="2022-11" db="EMBL/GenBank/DDBJ databases">
        <title>Lysinibacillus irui.</title>
        <authorList>
            <person name="Akintayo S.O."/>
        </authorList>
    </citation>
    <scope>NUCLEOTIDE SEQUENCE</scope>
    <source>
        <strain evidence="1">IRB4-01</strain>
    </source>
</reference>
<dbReference type="Proteomes" id="UP001219585">
    <property type="component" value="Chromosome"/>
</dbReference>
<dbReference type="RefSeq" id="WP_274793278.1">
    <property type="nucleotide sequence ID" value="NZ_CP113527.1"/>
</dbReference>
<organism evidence="1 2">
    <name type="scientific">Lysinibacillus irui</name>
    <dbReference type="NCBI Taxonomy" id="2998077"/>
    <lineage>
        <taxon>Bacteria</taxon>
        <taxon>Bacillati</taxon>
        <taxon>Bacillota</taxon>
        <taxon>Bacilli</taxon>
        <taxon>Bacillales</taxon>
        <taxon>Bacillaceae</taxon>
        <taxon>Lysinibacillus</taxon>
    </lineage>
</organism>
<sequence>MIKPDERRNVHEFILLDMAVKSLQNDYDTLGNLKMAKVYIQIVDDLLKVIRPDYYNKKRMLAKQKIEVVKWIHIDQYFSDVVVKNPGEDVVLRYAKQALKTQVENLIFNYFKGDKS</sequence>
<protein>
    <submittedName>
        <fullName evidence="1">Aconitate hydratase</fullName>
    </submittedName>
</protein>
<dbReference type="AlphaFoldDB" id="A0AAJ5RL44"/>
<dbReference type="InterPro" id="IPR058600">
    <property type="entry name" value="YhjD-like"/>
</dbReference>
<evidence type="ECO:0000313" key="1">
    <source>
        <dbReference type="EMBL" id="WDV05045.1"/>
    </source>
</evidence>
<proteinExistence type="predicted"/>
<evidence type="ECO:0000313" key="2">
    <source>
        <dbReference type="Proteomes" id="UP001219585"/>
    </source>
</evidence>